<protein>
    <submittedName>
        <fullName evidence="1">Uncharacterized protein</fullName>
    </submittedName>
</protein>
<gene>
    <name evidence="1" type="ORF">F2P45_05995</name>
</gene>
<dbReference type="RefSeq" id="WP_166871442.1">
    <property type="nucleotide sequence ID" value="NZ_WHJH01000004.1"/>
</dbReference>
<evidence type="ECO:0000313" key="1">
    <source>
        <dbReference type="EMBL" id="NHZ88576.1"/>
    </source>
</evidence>
<evidence type="ECO:0000313" key="2">
    <source>
        <dbReference type="Proteomes" id="UP000609726"/>
    </source>
</evidence>
<reference evidence="1 2" key="1">
    <citation type="submission" date="2019-10" db="EMBL/GenBank/DDBJ databases">
        <title>Taxonomy of Antarctic Massilia spp.: description of Massilia rubra sp. nov., Massilia aquatica sp. nov., Massilia mucilaginosa sp. nov., Massilia frigida sp. nov. isolated from streams, lakes and regoliths.</title>
        <authorList>
            <person name="Holochova P."/>
            <person name="Sedlacek I."/>
            <person name="Kralova S."/>
            <person name="Maslanova I."/>
            <person name="Busse H.-J."/>
            <person name="Stankova E."/>
            <person name="Vrbovska V."/>
            <person name="Kovarovic V."/>
            <person name="Bartak M."/>
            <person name="Svec P."/>
            <person name="Pantucek R."/>
        </authorList>
    </citation>
    <scope>NUCLEOTIDE SEQUENCE [LARGE SCALE GENOMIC DNA]</scope>
    <source>
        <strain evidence="1 2">CCM 8733</strain>
    </source>
</reference>
<proteinExistence type="predicted"/>
<dbReference type="EMBL" id="WHJH01000004">
    <property type="protein sequence ID" value="NHZ88576.1"/>
    <property type="molecule type" value="Genomic_DNA"/>
</dbReference>
<accession>A0ABX0NP70</accession>
<sequence>MRRFEHSEGASNKFGEVDSQVALAARGEAQDGGSIRDFNKPLGGMMREGEVQTLDPVVVGRVGQWDNIDTSVALGTLPAVVVSELIRDLQSLGA</sequence>
<organism evidence="1 2">
    <name type="scientific">Massilia mucilaginosa</name>
    <dbReference type="NCBI Taxonomy" id="2609282"/>
    <lineage>
        <taxon>Bacteria</taxon>
        <taxon>Pseudomonadati</taxon>
        <taxon>Pseudomonadota</taxon>
        <taxon>Betaproteobacteria</taxon>
        <taxon>Burkholderiales</taxon>
        <taxon>Oxalobacteraceae</taxon>
        <taxon>Telluria group</taxon>
        <taxon>Massilia</taxon>
    </lineage>
</organism>
<comment type="caution">
    <text evidence="1">The sequence shown here is derived from an EMBL/GenBank/DDBJ whole genome shotgun (WGS) entry which is preliminary data.</text>
</comment>
<keyword evidence="2" id="KW-1185">Reference proteome</keyword>
<dbReference type="Proteomes" id="UP000609726">
    <property type="component" value="Unassembled WGS sequence"/>
</dbReference>
<name>A0ABX0NP70_9BURK</name>